<keyword evidence="2" id="KW-1185">Reference proteome</keyword>
<evidence type="ECO:0000313" key="2">
    <source>
        <dbReference type="Proteomes" id="UP001249851"/>
    </source>
</evidence>
<comment type="caution">
    <text evidence="1">The sequence shown here is derived from an EMBL/GenBank/DDBJ whole genome shotgun (WGS) entry which is preliminary data.</text>
</comment>
<evidence type="ECO:0000313" key="1">
    <source>
        <dbReference type="EMBL" id="KAK2563977.1"/>
    </source>
</evidence>
<dbReference type="PANTHER" id="PTHR13170">
    <property type="entry name" value="O-GLCNACASE"/>
    <property type="match status" value="1"/>
</dbReference>
<name>A0AAD9QME6_ACRCE</name>
<dbReference type="InterPro" id="IPR051822">
    <property type="entry name" value="Glycosyl_Hydrolase_84"/>
</dbReference>
<protein>
    <submittedName>
        <fullName evidence="1">Acetyltransferase OgpAT</fullName>
    </submittedName>
</protein>
<dbReference type="Gene3D" id="3.40.630.30">
    <property type="match status" value="1"/>
</dbReference>
<dbReference type="EMBL" id="JARQWQ010000024">
    <property type="protein sequence ID" value="KAK2563977.1"/>
    <property type="molecule type" value="Genomic_DNA"/>
</dbReference>
<gene>
    <name evidence="1" type="ORF">P5673_012996</name>
</gene>
<sequence length="188" mass="21270">MVGGAGKANIDVERTRTCCGFVVKYSTHCIHCFCGNLDESFLDEICVSTCDDCQDGHDLFPCKQFKMAADRFMGPYLKICLEHIFVVEDGDGRCWFPVATFDSKHFYDQLKKHWLPEVCKKYEKPEGNSSEWTFAEQLASSSHNPSIFLPQDLHAKYSAHVQIYLVPRAQDLGLGERLLVCVSLCAET</sequence>
<dbReference type="Proteomes" id="UP001249851">
    <property type="component" value="Unassembled WGS sequence"/>
</dbReference>
<proteinExistence type="predicted"/>
<reference evidence="1" key="2">
    <citation type="journal article" date="2023" name="Science">
        <title>Genomic signatures of disease resistance in endangered staghorn corals.</title>
        <authorList>
            <person name="Vollmer S.V."/>
            <person name="Selwyn J.D."/>
            <person name="Despard B.A."/>
            <person name="Roesel C.L."/>
        </authorList>
    </citation>
    <scope>NUCLEOTIDE SEQUENCE</scope>
    <source>
        <strain evidence="1">K2</strain>
    </source>
</reference>
<dbReference type="AlphaFoldDB" id="A0AAD9QME6"/>
<accession>A0AAD9QME6</accession>
<reference evidence="1" key="1">
    <citation type="journal article" date="2023" name="G3 (Bethesda)">
        <title>Whole genome assembly and annotation of the endangered Caribbean coral Acropora cervicornis.</title>
        <authorList>
            <person name="Selwyn J.D."/>
            <person name="Vollmer S.V."/>
        </authorList>
    </citation>
    <scope>NUCLEOTIDE SEQUENCE</scope>
    <source>
        <strain evidence="1">K2</strain>
    </source>
</reference>
<dbReference type="PANTHER" id="PTHR13170:SF16">
    <property type="entry name" value="PROTEIN O-GLCNACASE"/>
    <property type="match status" value="1"/>
</dbReference>
<organism evidence="1 2">
    <name type="scientific">Acropora cervicornis</name>
    <name type="common">Staghorn coral</name>
    <dbReference type="NCBI Taxonomy" id="6130"/>
    <lineage>
        <taxon>Eukaryota</taxon>
        <taxon>Metazoa</taxon>
        <taxon>Cnidaria</taxon>
        <taxon>Anthozoa</taxon>
        <taxon>Hexacorallia</taxon>
        <taxon>Scleractinia</taxon>
        <taxon>Astrocoeniina</taxon>
        <taxon>Acroporidae</taxon>
        <taxon>Acropora</taxon>
    </lineage>
</organism>